<feature type="compositionally biased region" description="Basic and acidic residues" evidence="1">
    <location>
        <begin position="87"/>
        <end position="101"/>
    </location>
</feature>
<comment type="caution">
    <text evidence="2">The sequence shown here is derived from an EMBL/GenBank/DDBJ whole genome shotgun (WGS) entry which is preliminary data.</text>
</comment>
<feature type="compositionally biased region" description="Polar residues" evidence="1">
    <location>
        <begin position="139"/>
        <end position="166"/>
    </location>
</feature>
<gene>
    <name evidence="2" type="ORF">BG015_002070</name>
</gene>
<evidence type="ECO:0000313" key="2">
    <source>
        <dbReference type="EMBL" id="KAF9139304.1"/>
    </source>
</evidence>
<dbReference type="EMBL" id="JAAAUQ010001398">
    <property type="protein sequence ID" value="KAF9139304.1"/>
    <property type="molecule type" value="Genomic_DNA"/>
</dbReference>
<dbReference type="OrthoDB" id="10650970at2759"/>
<dbReference type="Proteomes" id="UP000748756">
    <property type="component" value="Unassembled WGS sequence"/>
</dbReference>
<keyword evidence="3" id="KW-1185">Reference proteome</keyword>
<proteinExistence type="predicted"/>
<sequence>MYHMAFQILLVDIVEGLPPPEGHIQTKSAFDIRCLVPPPFEFRNKTVNTVLNVHAPSAEVLDAVLGTLGRKDCRANDTKGLPSMGPNRDKDRNPTSKSDHPLWDAIIERIRDSATLSVSPSDTITQPLNLDESINLVQPINPNQSINPSFPTNPSIHQRADQTSGPNKDAVDREFYKPSRLQRSLCDTKQYYLQDVAVAVSNIW</sequence>
<organism evidence="2 3">
    <name type="scientific">Linnemannia schmuckeri</name>
    <dbReference type="NCBI Taxonomy" id="64567"/>
    <lineage>
        <taxon>Eukaryota</taxon>
        <taxon>Fungi</taxon>
        <taxon>Fungi incertae sedis</taxon>
        <taxon>Mucoromycota</taxon>
        <taxon>Mortierellomycotina</taxon>
        <taxon>Mortierellomycetes</taxon>
        <taxon>Mortierellales</taxon>
        <taxon>Mortierellaceae</taxon>
        <taxon>Linnemannia</taxon>
    </lineage>
</organism>
<reference evidence="2" key="1">
    <citation type="journal article" date="2020" name="Fungal Divers.">
        <title>Resolving the Mortierellaceae phylogeny through synthesis of multi-gene phylogenetics and phylogenomics.</title>
        <authorList>
            <person name="Vandepol N."/>
            <person name="Liber J."/>
            <person name="Desiro A."/>
            <person name="Na H."/>
            <person name="Kennedy M."/>
            <person name="Barry K."/>
            <person name="Grigoriev I.V."/>
            <person name="Miller A.N."/>
            <person name="O'Donnell K."/>
            <person name="Stajich J.E."/>
            <person name="Bonito G."/>
        </authorList>
    </citation>
    <scope>NUCLEOTIDE SEQUENCE</scope>
    <source>
        <strain evidence="2">NRRL 6426</strain>
    </source>
</reference>
<accession>A0A9P5RSC9</accession>
<name>A0A9P5RSC9_9FUNG</name>
<protein>
    <submittedName>
        <fullName evidence="2">Uncharacterized protein</fullName>
    </submittedName>
</protein>
<feature type="region of interest" description="Disordered" evidence="1">
    <location>
        <begin position="72"/>
        <end position="101"/>
    </location>
</feature>
<feature type="region of interest" description="Disordered" evidence="1">
    <location>
        <begin position="139"/>
        <end position="171"/>
    </location>
</feature>
<evidence type="ECO:0000313" key="3">
    <source>
        <dbReference type="Proteomes" id="UP000748756"/>
    </source>
</evidence>
<evidence type="ECO:0000256" key="1">
    <source>
        <dbReference type="SAM" id="MobiDB-lite"/>
    </source>
</evidence>
<dbReference type="AlphaFoldDB" id="A0A9P5RSC9"/>